<dbReference type="Gene3D" id="2.20.25.110">
    <property type="entry name" value="S-adenosyl-L-methionine-dependent methyltransferases"/>
    <property type="match status" value="1"/>
</dbReference>
<keyword evidence="4" id="KW-1185">Reference proteome</keyword>
<dbReference type="CDD" id="cd02440">
    <property type="entry name" value="AdoMet_MTases"/>
    <property type="match status" value="1"/>
</dbReference>
<comment type="caution">
    <text evidence="3">The sequence shown here is derived from an EMBL/GenBank/DDBJ whole genome shotgun (WGS) entry which is preliminary data.</text>
</comment>
<accession>A0AAV3XLG2</accession>
<keyword evidence="3" id="KW-0489">Methyltransferase</keyword>
<sequence>MNTPQFDFEALFDADYLYFYEPLITAERSDRDVDLIWRLLALEPGMTVLDLACGHGRIANRLAKRGCHVTGLDASAFFLDIARREAAEWGVEVEYIQGDMRSLPWTERFDCIIIWLTAFGYFEDEDNRRVLTEANLALKAGGKLILDSFNRDLMLKHFRPEMVIERDGNYAIDRHRYDVLTGRSYSEKIIIKDGKIRRMEYFVRYFTYTEIRDWCLQAGFSQVEGYGDDGKPLAIDSQRMDVIAKK</sequence>
<organism evidence="3 4">
    <name type="scientific">Microseira wollei NIES-4236</name>
    <dbReference type="NCBI Taxonomy" id="2530354"/>
    <lineage>
        <taxon>Bacteria</taxon>
        <taxon>Bacillati</taxon>
        <taxon>Cyanobacteriota</taxon>
        <taxon>Cyanophyceae</taxon>
        <taxon>Oscillatoriophycideae</taxon>
        <taxon>Aerosakkonematales</taxon>
        <taxon>Aerosakkonemataceae</taxon>
        <taxon>Microseira</taxon>
    </lineage>
</organism>
<evidence type="ECO:0000313" key="4">
    <source>
        <dbReference type="Proteomes" id="UP001050975"/>
    </source>
</evidence>
<protein>
    <submittedName>
        <fullName evidence="3">Methyltransferase, putative</fullName>
    </submittedName>
</protein>
<dbReference type="GO" id="GO:0008168">
    <property type="term" value="F:methyltransferase activity"/>
    <property type="evidence" value="ECO:0007669"/>
    <property type="project" value="UniProtKB-KW"/>
</dbReference>
<dbReference type="SUPFAM" id="SSF53335">
    <property type="entry name" value="S-adenosyl-L-methionine-dependent methyltransferases"/>
    <property type="match status" value="1"/>
</dbReference>
<evidence type="ECO:0000256" key="1">
    <source>
        <dbReference type="ARBA" id="ARBA00022679"/>
    </source>
</evidence>
<dbReference type="Pfam" id="PF13649">
    <property type="entry name" value="Methyltransf_25"/>
    <property type="match status" value="1"/>
</dbReference>
<keyword evidence="1" id="KW-0808">Transferase</keyword>
<dbReference type="EMBL" id="BLAY01000164">
    <property type="protein sequence ID" value="GET42433.1"/>
    <property type="molecule type" value="Genomic_DNA"/>
</dbReference>
<dbReference type="PANTHER" id="PTHR43861">
    <property type="entry name" value="TRANS-ACONITATE 2-METHYLTRANSFERASE-RELATED"/>
    <property type="match status" value="1"/>
</dbReference>
<feature type="domain" description="Methyltransferase" evidence="2">
    <location>
        <begin position="48"/>
        <end position="142"/>
    </location>
</feature>
<dbReference type="Gene3D" id="3.40.50.150">
    <property type="entry name" value="Vaccinia Virus protein VP39"/>
    <property type="match status" value="1"/>
</dbReference>
<dbReference type="RefSeq" id="WP_226589965.1">
    <property type="nucleotide sequence ID" value="NZ_BLAY01000164.1"/>
</dbReference>
<reference evidence="3" key="1">
    <citation type="submission" date="2019-10" db="EMBL/GenBank/DDBJ databases">
        <title>Draft genome sequece of Microseira wollei NIES-4236.</title>
        <authorList>
            <person name="Yamaguchi H."/>
            <person name="Suzuki S."/>
            <person name="Kawachi M."/>
        </authorList>
    </citation>
    <scope>NUCLEOTIDE SEQUENCE</scope>
    <source>
        <strain evidence="3">NIES-4236</strain>
    </source>
</reference>
<gene>
    <name evidence="3" type="ORF">MiSe_72500</name>
</gene>
<dbReference type="GO" id="GO:0032259">
    <property type="term" value="P:methylation"/>
    <property type="evidence" value="ECO:0007669"/>
    <property type="project" value="UniProtKB-KW"/>
</dbReference>
<evidence type="ECO:0000313" key="3">
    <source>
        <dbReference type="EMBL" id="GET42433.1"/>
    </source>
</evidence>
<dbReference type="InterPro" id="IPR029063">
    <property type="entry name" value="SAM-dependent_MTases_sf"/>
</dbReference>
<proteinExistence type="predicted"/>
<evidence type="ECO:0000259" key="2">
    <source>
        <dbReference type="Pfam" id="PF13649"/>
    </source>
</evidence>
<dbReference type="Proteomes" id="UP001050975">
    <property type="component" value="Unassembled WGS sequence"/>
</dbReference>
<dbReference type="InterPro" id="IPR041698">
    <property type="entry name" value="Methyltransf_25"/>
</dbReference>
<name>A0AAV3XLG2_9CYAN</name>
<dbReference type="AlphaFoldDB" id="A0AAV3XLG2"/>